<reference evidence="2 3" key="1">
    <citation type="journal article" date="2019" name="Sci. Rep.">
        <title>Comparative genomics of chytrid fungi reveal insights into the obligate biotrophic and pathogenic lifestyle of Synchytrium endobioticum.</title>
        <authorList>
            <person name="van de Vossenberg B.T.L.H."/>
            <person name="Warris S."/>
            <person name="Nguyen H.D.T."/>
            <person name="van Gent-Pelzer M.P.E."/>
            <person name="Joly D.L."/>
            <person name="van de Geest H.C."/>
            <person name="Bonants P.J.M."/>
            <person name="Smith D.S."/>
            <person name="Levesque C.A."/>
            <person name="van der Lee T.A.J."/>
        </authorList>
    </citation>
    <scope>NUCLEOTIDE SEQUENCE [LARGE SCALE GENOMIC DNA]</scope>
    <source>
        <strain evidence="2 3">CBS 809.83</strain>
    </source>
</reference>
<feature type="domain" description="DAGKc" evidence="1">
    <location>
        <begin position="2"/>
        <end position="159"/>
    </location>
</feature>
<dbReference type="InterPro" id="IPR037607">
    <property type="entry name" value="DGK"/>
</dbReference>
<dbReference type="PROSITE" id="PS50146">
    <property type="entry name" value="DAGK"/>
    <property type="match status" value="1"/>
</dbReference>
<dbReference type="Gene3D" id="3.40.50.10330">
    <property type="entry name" value="Probable inorganic polyphosphate/atp-NAD kinase, domain 1"/>
    <property type="match status" value="1"/>
</dbReference>
<dbReference type="GO" id="GO:0016020">
    <property type="term" value="C:membrane"/>
    <property type="evidence" value="ECO:0007669"/>
    <property type="project" value="TreeGrafter"/>
</dbReference>
<keyword evidence="2" id="KW-0808">Transferase</keyword>
<keyword evidence="3" id="KW-1185">Reference proteome</keyword>
<dbReference type="InterPro" id="IPR016064">
    <property type="entry name" value="NAD/diacylglycerol_kinase_sf"/>
</dbReference>
<dbReference type="InterPro" id="IPR017438">
    <property type="entry name" value="ATP-NAD_kinase_N"/>
</dbReference>
<dbReference type="SUPFAM" id="SSF111331">
    <property type="entry name" value="NAD kinase/diacylglycerol kinase-like"/>
    <property type="match status" value="1"/>
</dbReference>
<evidence type="ECO:0000259" key="1">
    <source>
        <dbReference type="PROSITE" id="PS50146"/>
    </source>
</evidence>
<gene>
    <name evidence="2" type="ORF">PhCBS80983_g02546</name>
</gene>
<dbReference type="EMBL" id="QEAQ01000026">
    <property type="protein sequence ID" value="TPX59366.1"/>
    <property type="molecule type" value="Genomic_DNA"/>
</dbReference>
<keyword evidence="2" id="KW-0418">Kinase</keyword>
<dbReference type="InterPro" id="IPR001206">
    <property type="entry name" value="Diacylglycerol_kinase_cat_dom"/>
</dbReference>
<dbReference type="Pfam" id="PF00781">
    <property type="entry name" value="DAGK_cat"/>
    <property type="match status" value="1"/>
</dbReference>
<dbReference type="Proteomes" id="UP000318582">
    <property type="component" value="Unassembled WGS sequence"/>
</dbReference>
<dbReference type="AlphaFoldDB" id="A0A507E6B3"/>
<evidence type="ECO:0000313" key="3">
    <source>
        <dbReference type="Proteomes" id="UP000318582"/>
    </source>
</evidence>
<dbReference type="GO" id="GO:0007165">
    <property type="term" value="P:signal transduction"/>
    <property type="evidence" value="ECO:0007669"/>
    <property type="project" value="InterPro"/>
</dbReference>
<accession>A0A507E6B3</accession>
<name>A0A507E6B3_9FUNG</name>
<evidence type="ECO:0000313" key="2">
    <source>
        <dbReference type="EMBL" id="TPX59366.1"/>
    </source>
</evidence>
<dbReference type="GO" id="GO:0004143">
    <property type="term" value="F:ATP-dependent diacylglycerol kinase activity"/>
    <property type="evidence" value="ECO:0007669"/>
    <property type="project" value="InterPro"/>
</dbReference>
<dbReference type="PANTHER" id="PTHR11255">
    <property type="entry name" value="DIACYLGLYCEROL KINASE"/>
    <property type="match status" value="1"/>
</dbReference>
<comment type="caution">
    <text evidence="2">The sequence shown here is derived from an EMBL/GenBank/DDBJ whole genome shotgun (WGS) entry which is preliminary data.</text>
</comment>
<proteinExistence type="predicted"/>
<protein>
    <submittedName>
        <fullName evidence="2">Diacylglycerol kinase (ATP)</fullName>
    </submittedName>
</protein>
<sequence length="417" mass="46110">MSKHPPVIAIYNGKSGSQQAAQFSTLSIPHSSSTPAGEITLWCYDMREKERFSEAVAHVARCIGDNARTGTRCYVLCCGGDGTMPAVLAKLEEAGTNPTNPHIVFVALPFGTANILPRFLGWGSTTDKKFLDDLPKTLTVLVQEAHIVKIDSMKVIVVGAKDEKLGSQGKQKEKDSGQDGREEEEEVTRYMLIQCCIGLEARLGRFVEAHRTSNRVCNMLVSAVNVVRQMIMPHPRIDQAITAIHSNSSRNEWDPTVIKSHQCIQLNLQNMPVAGGHDHDLWNSALPMAASEETNSAGTHVTNPMLPQMVDDGKCEAFVYPSKGRYLVNNLWAAFRRPTAIEKLGQPALPITVDFNTNMPKLEETYIFVDGEHIPLMRPRQLRVESPGQVSVAIHPDGISRAKRWLYEYPGKIVADT</sequence>
<dbReference type="SMART" id="SM00046">
    <property type="entry name" value="DAGKc"/>
    <property type="match status" value="1"/>
</dbReference>
<organism evidence="2 3">
    <name type="scientific">Powellomyces hirtus</name>
    <dbReference type="NCBI Taxonomy" id="109895"/>
    <lineage>
        <taxon>Eukaryota</taxon>
        <taxon>Fungi</taxon>
        <taxon>Fungi incertae sedis</taxon>
        <taxon>Chytridiomycota</taxon>
        <taxon>Chytridiomycota incertae sedis</taxon>
        <taxon>Chytridiomycetes</taxon>
        <taxon>Spizellomycetales</taxon>
        <taxon>Powellomycetaceae</taxon>
        <taxon>Powellomyces</taxon>
    </lineage>
</organism>